<dbReference type="GO" id="GO:0046983">
    <property type="term" value="F:protein dimerization activity"/>
    <property type="evidence" value="ECO:0007669"/>
    <property type="project" value="InterPro"/>
</dbReference>
<gene>
    <name evidence="7" type="ORF">LUZ61_003126</name>
</gene>
<keyword evidence="5" id="KW-0539">Nucleus</keyword>
<accession>A0AAD5ZK73</accession>
<dbReference type="EMBL" id="JAMRDG010000001">
    <property type="protein sequence ID" value="KAJ3699421.1"/>
    <property type="molecule type" value="Genomic_DNA"/>
</dbReference>
<dbReference type="GO" id="GO:0000978">
    <property type="term" value="F:RNA polymerase II cis-regulatory region sequence-specific DNA binding"/>
    <property type="evidence" value="ECO:0007669"/>
    <property type="project" value="TreeGrafter"/>
</dbReference>
<keyword evidence="8" id="KW-1185">Reference proteome</keyword>
<evidence type="ECO:0000256" key="1">
    <source>
        <dbReference type="ARBA" id="ARBA00004123"/>
    </source>
</evidence>
<evidence type="ECO:0000256" key="3">
    <source>
        <dbReference type="ARBA" id="ARBA00023015"/>
    </source>
</evidence>
<evidence type="ECO:0000256" key="6">
    <source>
        <dbReference type="SAM" id="MobiDB-lite"/>
    </source>
</evidence>
<dbReference type="InterPro" id="IPR036638">
    <property type="entry name" value="HLH_DNA-bd_sf"/>
</dbReference>
<organism evidence="7 8">
    <name type="scientific">Rhynchospora tenuis</name>
    <dbReference type="NCBI Taxonomy" id="198213"/>
    <lineage>
        <taxon>Eukaryota</taxon>
        <taxon>Viridiplantae</taxon>
        <taxon>Streptophyta</taxon>
        <taxon>Embryophyta</taxon>
        <taxon>Tracheophyta</taxon>
        <taxon>Spermatophyta</taxon>
        <taxon>Magnoliopsida</taxon>
        <taxon>Liliopsida</taxon>
        <taxon>Poales</taxon>
        <taxon>Cyperaceae</taxon>
        <taxon>Cyperoideae</taxon>
        <taxon>Rhynchosporeae</taxon>
        <taxon>Rhynchospora</taxon>
    </lineage>
</organism>
<sequence>MWNPTNFNSAPPSYINSDYNSLNLFTGEGGESSSNLPISNEYDKLFLSDWFPSTYSTDRQVSSQMDFSSSSLPLPPFPLPSNANSYSVGEDNVSMQTMGLKNGGIQFNDSQAVSVIELNKLVETGEEISRGNSSSRDTKRFKSGCAQKLLQEASSSARKQPAKKAGKKTQKLGPKITALQRLISPYGRTDAASVLSETANHIMYLQEQIKVLTSPYMVNTNPQQAFTNMSCELRSRGLCLVPLSQELVNLTSRMTPEHSAPQHTVLFPQFRR</sequence>
<proteinExistence type="inferred from homology"/>
<dbReference type="PANTHER" id="PTHR16223:SF56">
    <property type="entry name" value="TRANSCRIPTION FACTOR BHLH110"/>
    <property type="match status" value="1"/>
</dbReference>
<dbReference type="InterPro" id="IPR045239">
    <property type="entry name" value="bHLH95_bHLH"/>
</dbReference>
<dbReference type="AlphaFoldDB" id="A0AAD5ZK73"/>
<feature type="compositionally biased region" description="Basic residues" evidence="6">
    <location>
        <begin position="160"/>
        <end position="170"/>
    </location>
</feature>
<evidence type="ECO:0000313" key="8">
    <source>
        <dbReference type="Proteomes" id="UP001210211"/>
    </source>
</evidence>
<dbReference type="CDD" id="cd11393">
    <property type="entry name" value="bHLH_AtbHLH_like"/>
    <property type="match status" value="1"/>
</dbReference>
<evidence type="ECO:0000256" key="5">
    <source>
        <dbReference type="ARBA" id="ARBA00023242"/>
    </source>
</evidence>
<dbReference type="Proteomes" id="UP001210211">
    <property type="component" value="Unassembled WGS sequence"/>
</dbReference>
<comment type="similarity">
    <text evidence="2">Belongs to the bHLH protein family.</text>
</comment>
<comment type="caution">
    <text evidence="7">The sequence shown here is derived from an EMBL/GenBank/DDBJ whole genome shotgun (WGS) entry which is preliminary data.</text>
</comment>
<evidence type="ECO:0000256" key="2">
    <source>
        <dbReference type="ARBA" id="ARBA00005510"/>
    </source>
</evidence>
<protein>
    <recommendedName>
        <fullName evidence="9">BHLH domain-containing protein</fullName>
    </recommendedName>
</protein>
<feature type="region of interest" description="Disordered" evidence="6">
    <location>
        <begin position="152"/>
        <end position="171"/>
    </location>
</feature>
<dbReference type="InterPro" id="IPR045843">
    <property type="entry name" value="IND-like"/>
</dbReference>
<keyword evidence="3" id="KW-0805">Transcription regulation</keyword>
<dbReference type="PANTHER" id="PTHR16223">
    <property type="entry name" value="TRANSCRIPTION FACTOR BHLH83-RELATED"/>
    <property type="match status" value="1"/>
</dbReference>
<reference evidence="7 8" key="1">
    <citation type="journal article" date="2022" name="Cell">
        <title>Repeat-based holocentromeres influence genome architecture and karyotype evolution.</title>
        <authorList>
            <person name="Hofstatter P.G."/>
            <person name="Thangavel G."/>
            <person name="Lux T."/>
            <person name="Neumann P."/>
            <person name="Vondrak T."/>
            <person name="Novak P."/>
            <person name="Zhang M."/>
            <person name="Costa L."/>
            <person name="Castellani M."/>
            <person name="Scott A."/>
            <person name="Toegelov H."/>
            <person name="Fuchs J."/>
            <person name="Mata-Sucre Y."/>
            <person name="Dias Y."/>
            <person name="Vanzela A.L.L."/>
            <person name="Huettel B."/>
            <person name="Almeida C.C.S."/>
            <person name="Simkova H."/>
            <person name="Souza G."/>
            <person name="Pedrosa-Harand A."/>
            <person name="Macas J."/>
            <person name="Mayer K.F.X."/>
            <person name="Houben A."/>
            <person name="Marques A."/>
        </authorList>
    </citation>
    <scope>NUCLEOTIDE SEQUENCE [LARGE SCALE GENOMIC DNA]</scope>
    <source>
        <strain evidence="7">RhyTen1mFocal</strain>
    </source>
</reference>
<comment type="subcellular location">
    <subcellularLocation>
        <location evidence="1">Nucleus</location>
    </subcellularLocation>
</comment>
<evidence type="ECO:0000313" key="7">
    <source>
        <dbReference type="EMBL" id="KAJ3699421.1"/>
    </source>
</evidence>
<dbReference type="GO" id="GO:0005634">
    <property type="term" value="C:nucleus"/>
    <property type="evidence" value="ECO:0007669"/>
    <property type="project" value="UniProtKB-SubCell"/>
</dbReference>
<name>A0AAD5ZK73_9POAL</name>
<dbReference type="SUPFAM" id="SSF47459">
    <property type="entry name" value="HLH, helix-loop-helix DNA-binding domain"/>
    <property type="match status" value="1"/>
</dbReference>
<dbReference type="GO" id="GO:0000981">
    <property type="term" value="F:DNA-binding transcription factor activity, RNA polymerase II-specific"/>
    <property type="evidence" value="ECO:0007669"/>
    <property type="project" value="TreeGrafter"/>
</dbReference>
<evidence type="ECO:0008006" key="9">
    <source>
        <dbReference type="Google" id="ProtNLM"/>
    </source>
</evidence>
<evidence type="ECO:0000256" key="4">
    <source>
        <dbReference type="ARBA" id="ARBA00023163"/>
    </source>
</evidence>
<keyword evidence="4" id="KW-0804">Transcription</keyword>